<reference evidence="2 3" key="1">
    <citation type="submission" date="2024-02" db="EMBL/GenBank/DDBJ databases">
        <title>High-quality chromosome-scale genome assembly of Pensacola bahiagrass (Paspalum notatum Flugge var. saurae).</title>
        <authorList>
            <person name="Vega J.M."/>
            <person name="Podio M."/>
            <person name="Orjuela J."/>
            <person name="Siena L.A."/>
            <person name="Pessino S.C."/>
            <person name="Combes M.C."/>
            <person name="Mariac C."/>
            <person name="Albertini E."/>
            <person name="Pupilli F."/>
            <person name="Ortiz J.P.A."/>
            <person name="Leblanc O."/>
        </authorList>
    </citation>
    <scope>NUCLEOTIDE SEQUENCE [LARGE SCALE GENOMIC DNA]</scope>
    <source>
        <strain evidence="2">R1</strain>
        <tissue evidence="2">Leaf</tissue>
    </source>
</reference>
<accession>A0AAQ3WH45</accession>
<keyword evidence="3" id="KW-1185">Reference proteome</keyword>
<evidence type="ECO:0000313" key="2">
    <source>
        <dbReference type="EMBL" id="WVZ61566.1"/>
    </source>
</evidence>
<feature type="signal peptide" evidence="1">
    <location>
        <begin position="1"/>
        <end position="18"/>
    </location>
</feature>
<proteinExistence type="predicted"/>
<organism evidence="2 3">
    <name type="scientific">Paspalum notatum var. saurae</name>
    <dbReference type="NCBI Taxonomy" id="547442"/>
    <lineage>
        <taxon>Eukaryota</taxon>
        <taxon>Viridiplantae</taxon>
        <taxon>Streptophyta</taxon>
        <taxon>Embryophyta</taxon>
        <taxon>Tracheophyta</taxon>
        <taxon>Spermatophyta</taxon>
        <taxon>Magnoliopsida</taxon>
        <taxon>Liliopsida</taxon>
        <taxon>Poales</taxon>
        <taxon>Poaceae</taxon>
        <taxon>PACMAD clade</taxon>
        <taxon>Panicoideae</taxon>
        <taxon>Andropogonodae</taxon>
        <taxon>Paspaleae</taxon>
        <taxon>Paspalinae</taxon>
        <taxon>Paspalum</taxon>
    </lineage>
</organism>
<gene>
    <name evidence="2" type="ORF">U9M48_011419</name>
</gene>
<dbReference type="EMBL" id="CP144747">
    <property type="protein sequence ID" value="WVZ61566.1"/>
    <property type="molecule type" value="Genomic_DNA"/>
</dbReference>
<keyword evidence="1" id="KW-0732">Signal</keyword>
<feature type="chain" id="PRO_5042915093" description="Secreted protein" evidence="1">
    <location>
        <begin position="19"/>
        <end position="117"/>
    </location>
</feature>
<dbReference type="AlphaFoldDB" id="A0AAQ3WH45"/>
<protein>
    <recommendedName>
        <fullName evidence="4">Secreted protein</fullName>
    </recommendedName>
</protein>
<evidence type="ECO:0008006" key="4">
    <source>
        <dbReference type="Google" id="ProtNLM"/>
    </source>
</evidence>
<name>A0AAQ3WH45_PASNO</name>
<evidence type="ECO:0000313" key="3">
    <source>
        <dbReference type="Proteomes" id="UP001341281"/>
    </source>
</evidence>
<evidence type="ECO:0000256" key="1">
    <source>
        <dbReference type="SAM" id="SignalP"/>
    </source>
</evidence>
<sequence length="117" mass="13710">MIYFTMFVLCGWSKLSASEHFWENGCIFLSVSMFFTRGASNDTKSMMWCLELGSVKPHGKFQHSQTLLVPCFNRNMSLRQNAHNELPVSGRWDFYHLYYVLHVMCQYSFLLRFGDSA</sequence>
<dbReference type="Proteomes" id="UP001341281">
    <property type="component" value="Chromosome 03"/>
</dbReference>